<feature type="region of interest" description="Disordered" evidence="4">
    <location>
        <begin position="139"/>
        <end position="167"/>
    </location>
</feature>
<dbReference type="GO" id="GO:0005739">
    <property type="term" value="C:mitochondrion"/>
    <property type="evidence" value="ECO:0007669"/>
    <property type="project" value="TreeGrafter"/>
</dbReference>
<organism evidence="5 6">
    <name type="scientific">Terfezia boudieri ATCC MYA-4762</name>
    <dbReference type="NCBI Taxonomy" id="1051890"/>
    <lineage>
        <taxon>Eukaryota</taxon>
        <taxon>Fungi</taxon>
        <taxon>Dikarya</taxon>
        <taxon>Ascomycota</taxon>
        <taxon>Pezizomycotina</taxon>
        <taxon>Pezizomycetes</taxon>
        <taxon>Pezizales</taxon>
        <taxon>Pezizaceae</taxon>
        <taxon>Terfezia</taxon>
    </lineage>
</organism>
<feature type="non-terminal residue" evidence="5">
    <location>
        <position position="356"/>
    </location>
</feature>
<evidence type="ECO:0000256" key="4">
    <source>
        <dbReference type="SAM" id="MobiDB-lite"/>
    </source>
</evidence>
<keyword evidence="5" id="KW-0808">Transferase</keyword>
<evidence type="ECO:0000313" key="6">
    <source>
        <dbReference type="Proteomes" id="UP000267821"/>
    </source>
</evidence>
<dbReference type="EC" id="2.1.1.220" evidence="1"/>
<proteinExistence type="predicted"/>
<evidence type="ECO:0000313" key="5">
    <source>
        <dbReference type="EMBL" id="RPB27731.1"/>
    </source>
</evidence>
<dbReference type="InterPro" id="IPR014816">
    <property type="entry name" value="tRNA_MeTrfase_Gcd14"/>
</dbReference>
<evidence type="ECO:0000256" key="2">
    <source>
        <dbReference type="ARBA" id="ARBA00015963"/>
    </source>
</evidence>
<dbReference type="GO" id="GO:0160107">
    <property type="term" value="F:tRNA (adenine(58)-N1)-methyltransferase activity"/>
    <property type="evidence" value="ECO:0007669"/>
    <property type="project" value="UniProtKB-EC"/>
</dbReference>
<accession>A0A3N4M449</accession>
<dbReference type="InParanoid" id="A0A3N4M449"/>
<dbReference type="GO" id="GO:0030488">
    <property type="term" value="P:tRNA methylation"/>
    <property type="evidence" value="ECO:0007669"/>
    <property type="project" value="InterPro"/>
</dbReference>
<name>A0A3N4M449_9PEZI</name>
<dbReference type="Proteomes" id="UP000267821">
    <property type="component" value="Unassembled WGS sequence"/>
</dbReference>
<evidence type="ECO:0000256" key="3">
    <source>
        <dbReference type="ARBA" id="ARBA00033309"/>
    </source>
</evidence>
<evidence type="ECO:0000256" key="1">
    <source>
        <dbReference type="ARBA" id="ARBA00012796"/>
    </source>
</evidence>
<reference evidence="5 6" key="1">
    <citation type="journal article" date="2018" name="Nat. Ecol. Evol.">
        <title>Pezizomycetes genomes reveal the molecular basis of ectomycorrhizal truffle lifestyle.</title>
        <authorList>
            <person name="Murat C."/>
            <person name="Payen T."/>
            <person name="Noel B."/>
            <person name="Kuo A."/>
            <person name="Morin E."/>
            <person name="Chen J."/>
            <person name="Kohler A."/>
            <person name="Krizsan K."/>
            <person name="Balestrini R."/>
            <person name="Da Silva C."/>
            <person name="Montanini B."/>
            <person name="Hainaut M."/>
            <person name="Levati E."/>
            <person name="Barry K.W."/>
            <person name="Belfiori B."/>
            <person name="Cichocki N."/>
            <person name="Clum A."/>
            <person name="Dockter R.B."/>
            <person name="Fauchery L."/>
            <person name="Guy J."/>
            <person name="Iotti M."/>
            <person name="Le Tacon F."/>
            <person name="Lindquist E.A."/>
            <person name="Lipzen A."/>
            <person name="Malagnac F."/>
            <person name="Mello A."/>
            <person name="Molinier V."/>
            <person name="Miyauchi S."/>
            <person name="Poulain J."/>
            <person name="Riccioni C."/>
            <person name="Rubini A."/>
            <person name="Sitrit Y."/>
            <person name="Splivallo R."/>
            <person name="Traeger S."/>
            <person name="Wang M."/>
            <person name="Zifcakova L."/>
            <person name="Wipf D."/>
            <person name="Zambonelli A."/>
            <person name="Paolocci F."/>
            <person name="Nowrousian M."/>
            <person name="Ottonello S."/>
            <person name="Baldrian P."/>
            <person name="Spatafora J.W."/>
            <person name="Henrissat B."/>
            <person name="Nagy L.G."/>
            <person name="Aury J.M."/>
            <person name="Wincker P."/>
            <person name="Grigoriev I.V."/>
            <person name="Bonfante P."/>
            <person name="Martin F.M."/>
        </authorList>
    </citation>
    <scope>NUCLEOTIDE SEQUENCE [LARGE SCALE GENOMIC DNA]</scope>
    <source>
        <strain evidence="5 6">ATCC MYA-4762</strain>
    </source>
</reference>
<gene>
    <name evidence="5" type="ORF">L211DRAFT_773406</name>
</gene>
<dbReference type="InterPro" id="IPR029063">
    <property type="entry name" value="SAM-dependent_MTases_sf"/>
</dbReference>
<feature type="region of interest" description="Disordered" evidence="4">
    <location>
        <begin position="99"/>
        <end position="119"/>
    </location>
</feature>
<dbReference type="GO" id="GO:0031515">
    <property type="term" value="C:tRNA (m1A) methyltransferase complex"/>
    <property type="evidence" value="ECO:0007669"/>
    <property type="project" value="InterPro"/>
</dbReference>
<dbReference type="EMBL" id="ML121531">
    <property type="protein sequence ID" value="RPB27731.1"/>
    <property type="molecule type" value="Genomic_DNA"/>
</dbReference>
<dbReference type="SUPFAM" id="SSF53335">
    <property type="entry name" value="S-adenosyl-L-methionine-dependent methyltransferases"/>
    <property type="match status" value="1"/>
</dbReference>
<dbReference type="OrthoDB" id="5585464at2759"/>
<dbReference type="PANTHER" id="PTHR12133:SF1">
    <property type="entry name" value="TRNA (ADENINE(58)-N(1))-METHYLTRANSFERASE, MITOCHONDRIAL"/>
    <property type="match status" value="1"/>
</dbReference>
<keyword evidence="5" id="KW-0489">Methyltransferase</keyword>
<dbReference type="PROSITE" id="PS51620">
    <property type="entry name" value="SAM_TRM61"/>
    <property type="match status" value="1"/>
</dbReference>
<dbReference type="Gene3D" id="3.10.330.20">
    <property type="match status" value="1"/>
</dbReference>
<dbReference type="AlphaFoldDB" id="A0A3N4M449"/>
<sequence length="356" mass="38857">HAHKILEKDVVLLRPVKDPERSFLSFPLKRGQSVQTHQGAIKHEDIISKSVREVVSSSKDILFRVHWPSTDEYVTKVRRLVTPIYPQDAATIVSLLDLHVSPPPHPEDKSPRPPPLEILEAGTGHGSLTIALAKAIHAANPPPLDAPSSHSSPTRAQPTPPHTESPVTLDTRSAIIHTLDISSSHSSHAKTVIANFRRGMYLPHISFHTGTPTTFLESQFAQRSGTSTPSPFLTIILLDLPSPELYLKASQHAMHSDGLLGIFCPSITQIADVVKAIKQQKLLFALERCVELPNNGGVRSWDVRMVKIRNQQCGGEEGAEDAGEGGMEVGDDLKMVCRPKVGGMVVGGGFFALFRR</sequence>
<dbReference type="Gene3D" id="3.40.50.150">
    <property type="entry name" value="Vaccinia Virus protein VP39"/>
    <property type="match status" value="1"/>
</dbReference>
<dbReference type="STRING" id="1051890.A0A3N4M449"/>
<feature type="non-terminal residue" evidence="5">
    <location>
        <position position="1"/>
    </location>
</feature>
<feature type="compositionally biased region" description="Polar residues" evidence="4">
    <location>
        <begin position="148"/>
        <end position="157"/>
    </location>
</feature>
<keyword evidence="6" id="KW-1185">Reference proteome</keyword>
<protein>
    <recommendedName>
        <fullName evidence="2">tRNA (adenine(58)-N(1))-methyltransferase catalytic subunit TRM61</fullName>
        <ecNumber evidence="1">2.1.1.220</ecNumber>
    </recommendedName>
    <alternativeName>
        <fullName evidence="3">tRNA(m1A58)-methyltransferase subunit TRM61</fullName>
    </alternativeName>
</protein>
<dbReference type="PANTHER" id="PTHR12133">
    <property type="entry name" value="TRNA (ADENINE(58)-N(1))-METHYLTRANSFERASE"/>
    <property type="match status" value="1"/>
</dbReference>